<dbReference type="OrthoDB" id="9815825at2"/>
<dbReference type="Gene3D" id="3.30.360.10">
    <property type="entry name" value="Dihydrodipicolinate Reductase, domain 2"/>
    <property type="match status" value="1"/>
</dbReference>
<protein>
    <submittedName>
        <fullName evidence="4">Dehydrogenase</fullName>
    </submittedName>
</protein>
<dbReference type="InterPro" id="IPR055170">
    <property type="entry name" value="GFO_IDH_MocA-like_dom"/>
</dbReference>
<dbReference type="PATRIC" id="fig|869279.4.peg.2343"/>
<feature type="domain" description="Gfo/Idh/MocA-like oxidoreductase N-terminal" evidence="2">
    <location>
        <begin position="7"/>
        <end position="122"/>
    </location>
</feature>
<proteinExistence type="predicted"/>
<organism evidence="4 5">
    <name type="scientific">Thermanaerothrix daxensis</name>
    <dbReference type="NCBI Taxonomy" id="869279"/>
    <lineage>
        <taxon>Bacteria</taxon>
        <taxon>Bacillati</taxon>
        <taxon>Chloroflexota</taxon>
        <taxon>Anaerolineae</taxon>
        <taxon>Anaerolineales</taxon>
        <taxon>Anaerolineaceae</taxon>
        <taxon>Thermanaerothrix</taxon>
    </lineage>
</organism>
<dbReference type="AlphaFoldDB" id="A0A0P6XVM1"/>
<evidence type="ECO:0000313" key="4">
    <source>
        <dbReference type="EMBL" id="KPL83195.1"/>
    </source>
</evidence>
<evidence type="ECO:0000313" key="5">
    <source>
        <dbReference type="Proteomes" id="UP000050544"/>
    </source>
</evidence>
<dbReference type="RefSeq" id="WP_054521601.1">
    <property type="nucleotide sequence ID" value="NZ_LGKO01000004.1"/>
</dbReference>
<dbReference type="STRING" id="869279.SE15_08070"/>
<accession>A0A0P6XVM1</accession>
<reference evidence="4 5" key="1">
    <citation type="submission" date="2015-07" db="EMBL/GenBank/DDBJ databases">
        <title>Whole genome sequence of Thermanaerothrix daxensis DSM 23592.</title>
        <authorList>
            <person name="Hemp J."/>
            <person name="Ward L.M."/>
            <person name="Pace L.A."/>
            <person name="Fischer W.W."/>
        </authorList>
    </citation>
    <scope>NUCLEOTIDE SEQUENCE [LARGE SCALE GENOMIC DNA]</scope>
    <source>
        <strain evidence="4 5">GNS-1</strain>
    </source>
</reference>
<dbReference type="InterPro" id="IPR050463">
    <property type="entry name" value="Gfo/Idh/MocA_oxidrdct_glycsds"/>
</dbReference>
<evidence type="ECO:0000259" key="3">
    <source>
        <dbReference type="Pfam" id="PF22725"/>
    </source>
</evidence>
<keyword evidence="1" id="KW-0560">Oxidoreductase</keyword>
<dbReference type="InterPro" id="IPR000683">
    <property type="entry name" value="Gfo/Idh/MocA-like_OxRdtase_N"/>
</dbReference>
<dbReference type="InterPro" id="IPR036291">
    <property type="entry name" value="NAD(P)-bd_dom_sf"/>
</dbReference>
<dbReference type="Gene3D" id="3.40.50.720">
    <property type="entry name" value="NAD(P)-binding Rossmann-like Domain"/>
    <property type="match status" value="1"/>
</dbReference>
<dbReference type="SUPFAM" id="SSF51735">
    <property type="entry name" value="NAD(P)-binding Rossmann-fold domains"/>
    <property type="match status" value="1"/>
</dbReference>
<sequence length="388" mass="43495">MSKDKPIKVGVAGVGFIGPAHIEALRRINIPVVGLVSSTPERSRQKAAALGVPKAYASYEEMIADPEITAVHLATPNYLHYQQAKAALLAGKHVICDKPLAMNSRESAELVTLAREKGLVNAVCFNLRFYPLLHHARSLIQQGALGDLFILQGSYLQDWLLYPTDWNWRLEPELGGTLRAVADIGSHWLDLLTFLTGLKVKAVFADFKTFIPVRKKPSKPVETYTGKLLTPEDYVDQPIYTEDYATILLRYENDVRGVVTVAQVCAGRKNRLYFEIDGSKAAMAFDSERPNELWLGYRDKPNEVLLKDPSLLSPEARAIASYPGGHNEGFPDIFKQLFKKVYDYVERGDYTAPADFPTFLDGHHEMLIAEAIERSAKEGRWVEVQYDL</sequence>
<gene>
    <name evidence="4" type="ORF">SE15_08070</name>
</gene>
<dbReference type="GO" id="GO:0016491">
    <property type="term" value="F:oxidoreductase activity"/>
    <property type="evidence" value="ECO:0007669"/>
    <property type="project" value="UniProtKB-KW"/>
</dbReference>
<feature type="domain" description="GFO/IDH/MocA-like oxidoreductase" evidence="3">
    <location>
        <begin position="135"/>
        <end position="282"/>
    </location>
</feature>
<keyword evidence="5" id="KW-1185">Reference proteome</keyword>
<dbReference type="GO" id="GO:0000166">
    <property type="term" value="F:nucleotide binding"/>
    <property type="evidence" value="ECO:0007669"/>
    <property type="project" value="InterPro"/>
</dbReference>
<dbReference type="PANTHER" id="PTHR43818:SF11">
    <property type="entry name" value="BCDNA.GH03377"/>
    <property type="match status" value="1"/>
</dbReference>
<dbReference type="Pfam" id="PF22725">
    <property type="entry name" value="GFO_IDH_MocA_C3"/>
    <property type="match status" value="1"/>
</dbReference>
<dbReference type="PANTHER" id="PTHR43818">
    <property type="entry name" value="BCDNA.GH03377"/>
    <property type="match status" value="1"/>
</dbReference>
<dbReference type="SUPFAM" id="SSF55347">
    <property type="entry name" value="Glyceraldehyde-3-phosphate dehydrogenase-like, C-terminal domain"/>
    <property type="match status" value="1"/>
</dbReference>
<dbReference type="Pfam" id="PF01408">
    <property type="entry name" value="GFO_IDH_MocA"/>
    <property type="match status" value="1"/>
</dbReference>
<evidence type="ECO:0000256" key="1">
    <source>
        <dbReference type="ARBA" id="ARBA00023002"/>
    </source>
</evidence>
<comment type="caution">
    <text evidence="4">The sequence shown here is derived from an EMBL/GenBank/DDBJ whole genome shotgun (WGS) entry which is preliminary data.</text>
</comment>
<dbReference type="EMBL" id="LGKO01000004">
    <property type="protein sequence ID" value="KPL83195.1"/>
    <property type="molecule type" value="Genomic_DNA"/>
</dbReference>
<dbReference type="Proteomes" id="UP000050544">
    <property type="component" value="Unassembled WGS sequence"/>
</dbReference>
<name>A0A0P6XVM1_9CHLR</name>
<evidence type="ECO:0000259" key="2">
    <source>
        <dbReference type="Pfam" id="PF01408"/>
    </source>
</evidence>